<organism evidence="3 4">
    <name type="scientific">Metarhizobium album</name>
    <dbReference type="NCBI Taxonomy" id="2182425"/>
    <lineage>
        <taxon>Bacteria</taxon>
        <taxon>Pseudomonadati</taxon>
        <taxon>Pseudomonadota</taxon>
        <taxon>Alphaproteobacteria</taxon>
        <taxon>Hyphomicrobiales</taxon>
        <taxon>Rhizobiaceae</taxon>
        <taxon>Metarhizobium</taxon>
    </lineage>
</organism>
<dbReference type="NCBIfam" id="NF040521">
    <property type="entry name" value="C45_proenzyme"/>
    <property type="match status" value="1"/>
</dbReference>
<comment type="caution">
    <text evidence="3">The sequence shown here is derived from an EMBL/GenBank/DDBJ whole genome shotgun (WGS) entry which is preliminary data.</text>
</comment>
<keyword evidence="4" id="KW-1185">Reference proteome</keyword>
<feature type="region of interest" description="Disordered" evidence="1">
    <location>
        <begin position="253"/>
        <end position="276"/>
    </location>
</feature>
<dbReference type="EMBL" id="QFBC01000002">
    <property type="protein sequence ID" value="PWE56978.1"/>
    <property type="molecule type" value="Genomic_DNA"/>
</dbReference>
<evidence type="ECO:0000259" key="2">
    <source>
        <dbReference type="Pfam" id="PF03417"/>
    </source>
</evidence>
<gene>
    <name evidence="3" type="ORF">DEM27_04860</name>
</gene>
<dbReference type="OrthoDB" id="8109453at2"/>
<dbReference type="Pfam" id="PF03417">
    <property type="entry name" value="AAT"/>
    <property type="match status" value="1"/>
</dbReference>
<sequence>MHTKDLPIVDCPRAPLARGRAHGEALRGVITEKIERWQAAIGKSYGQPAGTFLPAFLSATDFRAATAEFIPDLLEEVQGIAEGAGIAEETAFALQLMDEEWWFGRAKGDGHCSSLAIAPSDGQPTLVGQTMDLPRWHDQAQALLRLEGDDDETLVYTSAGMVGLMGVSSRGLGICVNTLSQLATSRRGLPVAFAMRGALAQANAEAAATFLSRVRHASGQNYQIGDRQGVRTLECSAGGAAVLTVENGRSLHTNHPLASTDAAPGAKMEGSSNSRNRLRSLHTDFARNKPVDLDRIKAALSACRKGGAVSIVPKGPANARTKLGLMKSMTVGAVIYEIGKAVSLSVAAGPPSVEGWKKITLRQG</sequence>
<name>A0A2U2DUJ0_9HYPH</name>
<feature type="domain" description="Peptidase C45 hydrolase" evidence="2">
    <location>
        <begin position="157"/>
        <end position="282"/>
    </location>
</feature>
<reference evidence="3 4" key="1">
    <citation type="submission" date="2018-05" db="EMBL/GenBank/DDBJ databases">
        <title>The draft genome of strain NS-104.</title>
        <authorList>
            <person name="Hang P."/>
            <person name="Jiang J."/>
        </authorList>
    </citation>
    <scope>NUCLEOTIDE SEQUENCE [LARGE SCALE GENOMIC DNA]</scope>
    <source>
        <strain evidence="3 4">NS-104</strain>
    </source>
</reference>
<dbReference type="InterPro" id="IPR047801">
    <property type="entry name" value="Peptidase_C45"/>
</dbReference>
<proteinExistence type="predicted"/>
<evidence type="ECO:0000313" key="3">
    <source>
        <dbReference type="EMBL" id="PWE56978.1"/>
    </source>
</evidence>
<protein>
    <submittedName>
        <fullName evidence="3">Peptidase C45</fullName>
    </submittedName>
</protein>
<dbReference type="InterPro" id="IPR047794">
    <property type="entry name" value="C45_proenzyme-like"/>
</dbReference>
<dbReference type="RefSeq" id="WP_109457082.1">
    <property type="nucleotide sequence ID" value="NZ_QFBC01000002.1"/>
</dbReference>
<dbReference type="PANTHER" id="PTHR34180:SF1">
    <property type="entry name" value="BETA-ALANYL-DOPAMINE_CARCININE HYDROLASE"/>
    <property type="match status" value="1"/>
</dbReference>
<evidence type="ECO:0000313" key="4">
    <source>
        <dbReference type="Proteomes" id="UP000245252"/>
    </source>
</evidence>
<dbReference type="AlphaFoldDB" id="A0A2U2DUJ0"/>
<dbReference type="Proteomes" id="UP000245252">
    <property type="component" value="Unassembled WGS sequence"/>
</dbReference>
<dbReference type="Gene3D" id="3.60.60.10">
    <property type="entry name" value="Penicillin V Acylase, Chain A"/>
    <property type="match status" value="1"/>
</dbReference>
<accession>A0A2U2DUJ0</accession>
<dbReference type="Gene3D" id="1.10.10.2120">
    <property type="match status" value="1"/>
</dbReference>
<dbReference type="InterPro" id="IPR005079">
    <property type="entry name" value="Peptidase_C45_hydrolase"/>
</dbReference>
<evidence type="ECO:0000256" key="1">
    <source>
        <dbReference type="SAM" id="MobiDB-lite"/>
    </source>
</evidence>
<dbReference type="PANTHER" id="PTHR34180">
    <property type="entry name" value="PEPTIDASE C45"/>
    <property type="match status" value="1"/>
</dbReference>